<evidence type="ECO:0000256" key="5">
    <source>
        <dbReference type="ARBA" id="ARBA00023136"/>
    </source>
</evidence>
<proteinExistence type="inferred from homology"/>
<feature type="transmembrane region" description="Helical" evidence="6">
    <location>
        <begin position="32"/>
        <end position="50"/>
    </location>
</feature>
<sequence length="126" mass="13350">MARGQHQAFTYATLLSLAGGAGYVLKRHTPSLVAGMVLGVGFLGAGILVLTETITDHQFEHGTSFVMASVISGVTGQRAFVTRQRTPSVISAAGAMLAGYHVHELCHPPRKMRYIPGASPVPSNYE</sequence>
<dbReference type="PANTHER" id="PTHR12668">
    <property type="entry name" value="TRANSMEMBRANE PROTEIN 14, 15"/>
    <property type="match status" value="1"/>
</dbReference>
<protein>
    <recommendedName>
        <fullName evidence="11">Transmembrane protein 14C</fullName>
    </recommendedName>
</protein>
<comment type="subcellular location">
    <subcellularLocation>
        <location evidence="1">Membrane</location>
    </subcellularLocation>
</comment>
<evidence type="ECO:0000256" key="6">
    <source>
        <dbReference type="SAM" id="Phobius"/>
    </source>
</evidence>
<dbReference type="Proteomes" id="UP001158986">
    <property type="component" value="Unassembled WGS sequence"/>
</dbReference>
<accession>A0AAU9L2N0</accession>
<evidence type="ECO:0008006" key="11">
    <source>
        <dbReference type="Google" id="ProtNLM"/>
    </source>
</evidence>
<gene>
    <name evidence="8" type="ORF">PBS001_LOCUS4507</name>
    <name evidence="7" type="ORF">PBS003_LOCUS3949</name>
</gene>
<keyword evidence="3 6" id="KW-0812">Transmembrane</keyword>
<dbReference type="EMBL" id="CAKKTJ010000168">
    <property type="protein sequence ID" value="CAH0477197.1"/>
    <property type="molecule type" value="Genomic_DNA"/>
</dbReference>
<comment type="caution">
    <text evidence="7">The sequence shown here is derived from an EMBL/GenBank/DDBJ whole genome shotgun (WGS) entry which is preliminary data.</text>
</comment>
<dbReference type="InterPro" id="IPR005349">
    <property type="entry name" value="TMEM14"/>
</dbReference>
<dbReference type="AlphaFoldDB" id="A0AAU9L2N0"/>
<organism evidence="7 10">
    <name type="scientific">Peronospora belbahrii</name>
    <dbReference type="NCBI Taxonomy" id="622444"/>
    <lineage>
        <taxon>Eukaryota</taxon>
        <taxon>Sar</taxon>
        <taxon>Stramenopiles</taxon>
        <taxon>Oomycota</taxon>
        <taxon>Peronosporomycetes</taxon>
        <taxon>Peronosporales</taxon>
        <taxon>Peronosporaceae</taxon>
        <taxon>Peronospora</taxon>
    </lineage>
</organism>
<keyword evidence="5 6" id="KW-0472">Membrane</keyword>
<dbReference type="Proteomes" id="UP001160483">
    <property type="component" value="Unassembled WGS sequence"/>
</dbReference>
<dbReference type="Pfam" id="PF03647">
    <property type="entry name" value="Tmemb_14"/>
    <property type="match status" value="1"/>
</dbReference>
<evidence type="ECO:0000256" key="1">
    <source>
        <dbReference type="ARBA" id="ARBA00004370"/>
    </source>
</evidence>
<dbReference type="Gene3D" id="1.10.10.1740">
    <property type="entry name" value="Transmembrane protein 14-like"/>
    <property type="match status" value="1"/>
</dbReference>
<keyword evidence="4 6" id="KW-1133">Transmembrane helix</keyword>
<name>A0AAU9L2N0_9STRA</name>
<keyword evidence="9" id="KW-1185">Reference proteome</keyword>
<dbReference type="InterPro" id="IPR044890">
    <property type="entry name" value="TMEM14_sf"/>
</dbReference>
<reference evidence="7 9" key="1">
    <citation type="submission" date="2021-11" db="EMBL/GenBank/DDBJ databases">
        <authorList>
            <person name="Islam A."/>
            <person name="Islam S."/>
            <person name="Flora M.S."/>
            <person name="Rahman M."/>
            <person name="Ziaur R.M."/>
            <person name="Epstein J.H."/>
            <person name="Hassan M."/>
            <person name="Klassen M."/>
            <person name="Woodard K."/>
            <person name="Webb A."/>
            <person name="Webby R.J."/>
            <person name="El Zowalaty M.E."/>
        </authorList>
    </citation>
    <scope>NUCLEOTIDE SEQUENCE</scope>
    <source>
        <strain evidence="8">Pbs1</strain>
        <strain evidence="7">Pbs3</strain>
    </source>
</reference>
<evidence type="ECO:0000256" key="4">
    <source>
        <dbReference type="ARBA" id="ARBA00022989"/>
    </source>
</evidence>
<evidence type="ECO:0000313" key="7">
    <source>
        <dbReference type="EMBL" id="CAH0477197.1"/>
    </source>
</evidence>
<feature type="transmembrane region" description="Helical" evidence="6">
    <location>
        <begin position="6"/>
        <end position="25"/>
    </location>
</feature>
<comment type="similarity">
    <text evidence="2">Belongs to the TMEM14 family.</text>
</comment>
<evidence type="ECO:0000256" key="3">
    <source>
        <dbReference type="ARBA" id="ARBA00022692"/>
    </source>
</evidence>
<evidence type="ECO:0000313" key="8">
    <source>
        <dbReference type="EMBL" id="CAH0517921.1"/>
    </source>
</evidence>
<dbReference type="GO" id="GO:0016020">
    <property type="term" value="C:membrane"/>
    <property type="evidence" value="ECO:0007669"/>
    <property type="project" value="UniProtKB-SubCell"/>
</dbReference>
<evidence type="ECO:0000313" key="10">
    <source>
        <dbReference type="Proteomes" id="UP001160483"/>
    </source>
</evidence>
<dbReference type="EMBL" id="CAKLCB010000253">
    <property type="protein sequence ID" value="CAH0517921.1"/>
    <property type="molecule type" value="Genomic_DNA"/>
</dbReference>
<evidence type="ECO:0000256" key="2">
    <source>
        <dbReference type="ARBA" id="ARBA00007590"/>
    </source>
</evidence>
<evidence type="ECO:0000313" key="9">
    <source>
        <dbReference type="Proteomes" id="UP001158986"/>
    </source>
</evidence>